<name>A0A2U8I983_9GAMM</name>
<evidence type="ECO:0000313" key="3">
    <source>
        <dbReference type="Proteomes" id="UP000261875"/>
    </source>
</evidence>
<dbReference type="KEGG" id="fsm:CCS41_14780"/>
<keyword evidence="3" id="KW-1185">Reference proteome</keyword>
<reference evidence="2 3" key="1">
    <citation type="submission" date="2017-05" db="EMBL/GenBank/DDBJ databases">
        <title>Genome sequence of Candidatus Fukatsuia symbiotica and Candidatus Hamiltonella defensa from Acyrthosiphon pisum strain 5D.</title>
        <authorList>
            <person name="Patel V.A."/>
            <person name="Chevignon G."/>
            <person name="Russell J.A."/>
            <person name="Oliver K.M."/>
        </authorList>
    </citation>
    <scope>NUCLEOTIDE SEQUENCE [LARGE SCALE GENOMIC DNA]</scope>
    <source>
        <strain evidence="2 3">5D</strain>
        <plasmid evidence="2 3">p5D_Fsymbiotica-2</plasmid>
    </source>
</reference>
<protein>
    <submittedName>
        <fullName evidence="2">Uncharacterized protein</fullName>
    </submittedName>
</protein>
<gene>
    <name evidence="1" type="ORF">CCS41_14780</name>
    <name evidence="2" type="ORF">CCS41_14830</name>
</gene>
<organism evidence="2 3">
    <name type="scientific">Candidatus Fukatsuia symbiotica</name>
    <dbReference type="NCBI Taxonomy" id="1878942"/>
    <lineage>
        <taxon>Bacteria</taxon>
        <taxon>Pseudomonadati</taxon>
        <taxon>Pseudomonadota</taxon>
        <taxon>Gammaproteobacteria</taxon>
        <taxon>Enterobacterales</taxon>
        <taxon>Yersiniaceae</taxon>
        <taxon>Candidatus Fukatsuia</taxon>
    </lineage>
</organism>
<sequence length="68" mass="7579">MTILDALEGYIENHLCVKLISLPAKLLNLLQFKKISSKTGLLDPHSSPQEQPSLRENCSCGELNIIRC</sequence>
<dbReference type="AlphaFoldDB" id="A0A2U8I983"/>
<evidence type="ECO:0000313" key="1">
    <source>
        <dbReference type="EMBL" id="AWK15667.1"/>
    </source>
</evidence>
<keyword evidence="2" id="KW-0614">Plasmid</keyword>
<evidence type="ECO:0000313" key="2">
    <source>
        <dbReference type="EMBL" id="AWK15677.1"/>
    </source>
</evidence>
<accession>A0A2U8I983</accession>
<proteinExistence type="predicted"/>
<dbReference type="Proteomes" id="UP000261875">
    <property type="component" value="Plasmid p5D_Fsymbiotica-2"/>
</dbReference>
<geneLocation type="plasmid" evidence="2 3">
    <name>p5D_Fsymbiotica-2</name>
</geneLocation>
<dbReference type="KEGG" id="fsm:CCS41_14830"/>
<dbReference type="EMBL" id="CP021661">
    <property type="protein sequence ID" value="AWK15667.1"/>
    <property type="molecule type" value="Genomic_DNA"/>
</dbReference>
<dbReference type="EMBL" id="CP021661">
    <property type="protein sequence ID" value="AWK15677.1"/>
    <property type="molecule type" value="Genomic_DNA"/>
</dbReference>